<organism evidence="1 2">
    <name type="scientific">Bacillus cytotoxicus</name>
    <dbReference type="NCBI Taxonomy" id="580165"/>
    <lineage>
        <taxon>Bacteria</taxon>
        <taxon>Bacillati</taxon>
        <taxon>Bacillota</taxon>
        <taxon>Bacilli</taxon>
        <taxon>Bacillales</taxon>
        <taxon>Bacillaceae</taxon>
        <taxon>Bacillus</taxon>
        <taxon>Bacillus cereus group</taxon>
    </lineage>
</organism>
<dbReference type="AlphaFoldDB" id="A0AAX2CID0"/>
<accession>A0AAX2CID0</accession>
<evidence type="ECO:0000313" key="1">
    <source>
        <dbReference type="EMBL" id="SCL95589.1"/>
    </source>
</evidence>
<dbReference type="GeneID" id="33897549"/>
<gene>
    <name evidence="1" type="ORF">BCB44BAC_02591</name>
</gene>
<comment type="caution">
    <text evidence="1">The sequence shown here is derived from an EMBL/GenBank/DDBJ whole genome shotgun (WGS) entry which is preliminary data.</text>
</comment>
<dbReference type="EMBL" id="FMIK01000031">
    <property type="protein sequence ID" value="SCL95589.1"/>
    <property type="molecule type" value="Genomic_DNA"/>
</dbReference>
<reference evidence="1 2" key="1">
    <citation type="submission" date="2016-08" db="EMBL/GenBank/DDBJ databases">
        <authorList>
            <person name="Loux V."/>
            <person name="Rue O."/>
        </authorList>
    </citation>
    <scope>NUCLEOTIDE SEQUENCE [LARGE SCALE GENOMIC DNA]</scope>
    <source>
        <strain evidence="1 2">AFSSA_08CEB44bac</strain>
    </source>
</reference>
<proteinExistence type="predicted"/>
<dbReference type="RefSeq" id="WP_012094719.1">
    <property type="nucleotide sequence ID" value="NZ_CP024096.1"/>
</dbReference>
<protein>
    <submittedName>
        <fullName evidence="1">Uncharacterized protein</fullName>
    </submittedName>
</protein>
<evidence type="ECO:0000313" key="2">
    <source>
        <dbReference type="Proteomes" id="UP000242164"/>
    </source>
</evidence>
<sequence>MALEQVKQNPLVSDAHIEVNGKTIVMAVILGTAVNKETAKEIGDNFVRNLGTFSGGKPPEKYYYGEIFDNYDLQIGVGTGPDNIIVQGAKVTSAKKITW</sequence>
<name>A0AAX2CID0_9BACI</name>
<dbReference type="Proteomes" id="UP000242164">
    <property type="component" value="Unassembled WGS sequence"/>
</dbReference>